<evidence type="ECO:0000313" key="6">
    <source>
        <dbReference type="EMBL" id="SLK17594.1"/>
    </source>
</evidence>
<dbReference type="PANTHER" id="PTHR32089">
    <property type="entry name" value="METHYL-ACCEPTING CHEMOTAXIS PROTEIN MCPB"/>
    <property type="match status" value="1"/>
</dbReference>
<dbReference type="SUPFAM" id="SSF58104">
    <property type="entry name" value="Methyl-accepting chemotaxis protein (MCP) signaling domain"/>
    <property type="match status" value="1"/>
</dbReference>
<evidence type="ECO:0000256" key="4">
    <source>
        <dbReference type="SAM" id="Phobius"/>
    </source>
</evidence>
<evidence type="ECO:0000256" key="1">
    <source>
        <dbReference type="ARBA" id="ARBA00023224"/>
    </source>
</evidence>
<dbReference type="EMBL" id="LT799839">
    <property type="protein sequence ID" value="SLK17594.1"/>
    <property type="molecule type" value="Genomic_DNA"/>
</dbReference>
<keyword evidence="7" id="KW-1185">Reference proteome</keyword>
<dbReference type="Gene3D" id="1.10.287.950">
    <property type="entry name" value="Methyl-accepting chemotaxis protein"/>
    <property type="match status" value="1"/>
</dbReference>
<keyword evidence="1 2" id="KW-0807">Transducer</keyword>
<accession>A0A1U6JBB5</accession>
<dbReference type="PANTHER" id="PTHR32089:SF112">
    <property type="entry name" value="LYSOZYME-LIKE PROTEIN-RELATED"/>
    <property type="match status" value="1"/>
</dbReference>
<name>A0A1U6JBB5_9CLOT</name>
<feature type="coiled-coil region" evidence="3">
    <location>
        <begin position="244"/>
        <end position="271"/>
    </location>
</feature>
<keyword evidence="3" id="KW-0175">Coiled coil</keyword>
<dbReference type="RefSeq" id="WP_079481336.1">
    <property type="nucleotide sequence ID" value="NZ_CBML010000006.1"/>
</dbReference>
<dbReference type="GeneID" id="66301612"/>
<evidence type="ECO:0000313" key="7">
    <source>
        <dbReference type="Proteomes" id="UP000190476"/>
    </source>
</evidence>
<dbReference type="STRING" id="1351755.CCH01_12790"/>
<feature type="domain" description="Methyl-accepting transducer" evidence="5">
    <location>
        <begin position="89"/>
        <end position="325"/>
    </location>
</feature>
<organism evidence="6 7">
    <name type="scientific">Clostridium chauvoei JF4335</name>
    <dbReference type="NCBI Taxonomy" id="1351755"/>
    <lineage>
        <taxon>Bacteria</taxon>
        <taxon>Bacillati</taxon>
        <taxon>Bacillota</taxon>
        <taxon>Clostridia</taxon>
        <taxon>Eubacteriales</taxon>
        <taxon>Clostridiaceae</taxon>
        <taxon>Clostridium</taxon>
    </lineage>
</organism>
<feature type="transmembrane region" description="Helical" evidence="4">
    <location>
        <begin position="29"/>
        <end position="46"/>
    </location>
</feature>
<dbReference type="Pfam" id="PF00015">
    <property type="entry name" value="MCPsignal"/>
    <property type="match status" value="1"/>
</dbReference>
<gene>
    <name evidence="6" type="ORF">CCH01_12790</name>
</gene>
<evidence type="ECO:0000256" key="3">
    <source>
        <dbReference type="SAM" id="Coils"/>
    </source>
</evidence>
<proteinExistence type="predicted"/>
<dbReference type="SMART" id="SM00283">
    <property type="entry name" value="MA"/>
    <property type="match status" value="1"/>
</dbReference>
<evidence type="ECO:0000259" key="5">
    <source>
        <dbReference type="PROSITE" id="PS50111"/>
    </source>
</evidence>
<protein>
    <submittedName>
        <fullName evidence="6">Putative Chemotaxis sensory transducer</fullName>
    </submittedName>
</protein>
<sequence length="494" mass="55891">MKSKKIFIYWLLVLIMSNILLVFKVNTIFVLNFALILIILGIYLNYKTYKIKENTENRNAIKLDDSKDRKTLRKSVLNLNKTGKEIFMSHKSLSNISNQVKESSGVILGLTEENNCSVNNLDNSCKDIKNKISIMDKLLEEAKLSSEFSEKTIEDQNRVLTNVEKRVSDLKVYYKEVLYTCIELTNSFDKIYGFTSNINEIANQTNLLSLNASIEAARAGEQGKGFAVVAREIKSLSELSKTFSSNISEQLNLMKSELDKLNKNSKETDSAMGETAESVSMLSNSFESIINSNSGLKNKITDIKENSLEILKMANEIENVSNDLKGAHYTTLDSVEAVVKEIDSQATILDGFQVVTEELINNCDILVELAIGKDVRKKLEDICIEIYNTELKKDKQSLKSYANKIGAEGIYYIDKNGFFELSSESGEVDFNLFKINKAAKLFFNSTDIFKIYPLSKREDTGETNLYMHIKRKDKPGIISLEMTIETLFKISNQI</sequence>
<dbReference type="Proteomes" id="UP000190476">
    <property type="component" value="Chromosome I"/>
</dbReference>
<keyword evidence="4" id="KW-1133">Transmembrane helix</keyword>
<dbReference type="GO" id="GO:0016020">
    <property type="term" value="C:membrane"/>
    <property type="evidence" value="ECO:0007669"/>
    <property type="project" value="InterPro"/>
</dbReference>
<feature type="transmembrane region" description="Helical" evidence="4">
    <location>
        <begin position="7"/>
        <end position="23"/>
    </location>
</feature>
<dbReference type="InterPro" id="IPR004089">
    <property type="entry name" value="MCPsignal_dom"/>
</dbReference>
<reference evidence="7" key="1">
    <citation type="submission" date="2017-03" db="EMBL/GenBank/DDBJ databases">
        <authorList>
            <person name="Falquet L."/>
            <person name="Falquet L."/>
        </authorList>
    </citation>
    <scope>NUCLEOTIDE SEQUENCE [LARGE SCALE GENOMIC DNA]</scope>
</reference>
<evidence type="ECO:0000256" key="2">
    <source>
        <dbReference type="PROSITE-ProRule" id="PRU00284"/>
    </source>
</evidence>
<dbReference type="GO" id="GO:0007165">
    <property type="term" value="P:signal transduction"/>
    <property type="evidence" value="ECO:0007669"/>
    <property type="project" value="UniProtKB-KW"/>
</dbReference>
<keyword evidence="4" id="KW-0472">Membrane</keyword>
<dbReference type="PROSITE" id="PS50111">
    <property type="entry name" value="CHEMOTAXIS_TRANSDUC_2"/>
    <property type="match status" value="1"/>
</dbReference>
<dbReference type="OrthoDB" id="9816519at2"/>
<dbReference type="AlphaFoldDB" id="A0A1U6JBB5"/>
<keyword evidence="4" id="KW-0812">Transmembrane</keyword>